<dbReference type="PANTHER" id="PTHR43133">
    <property type="entry name" value="RNA POLYMERASE ECF-TYPE SIGMA FACTO"/>
    <property type="match status" value="1"/>
</dbReference>
<accession>A0A841Q999</accession>
<dbReference type="InterPro" id="IPR036388">
    <property type="entry name" value="WH-like_DNA-bd_sf"/>
</dbReference>
<dbReference type="Pfam" id="PF08281">
    <property type="entry name" value="Sigma70_r4_2"/>
    <property type="match status" value="1"/>
</dbReference>
<keyword evidence="2" id="KW-0805">Transcription regulation</keyword>
<dbReference type="InterPro" id="IPR013325">
    <property type="entry name" value="RNA_pol_sigma_r2"/>
</dbReference>
<evidence type="ECO:0000256" key="3">
    <source>
        <dbReference type="ARBA" id="ARBA00023082"/>
    </source>
</evidence>
<organism evidence="7 8">
    <name type="scientific">Salirhabdus euzebyi</name>
    <dbReference type="NCBI Taxonomy" id="394506"/>
    <lineage>
        <taxon>Bacteria</taxon>
        <taxon>Bacillati</taxon>
        <taxon>Bacillota</taxon>
        <taxon>Bacilli</taxon>
        <taxon>Bacillales</taxon>
        <taxon>Bacillaceae</taxon>
        <taxon>Salirhabdus</taxon>
    </lineage>
</organism>
<protein>
    <submittedName>
        <fullName evidence="7">RNA polymerase sigma-70 factor (ECF subfamily)</fullName>
    </submittedName>
</protein>
<proteinExistence type="inferred from homology"/>
<dbReference type="NCBIfam" id="TIGR02937">
    <property type="entry name" value="sigma70-ECF"/>
    <property type="match status" value="1"/>
</dbReference>
<dbReference type="Gene3D" id="1.10.1740.10">
    <property type="match status" value="1"/>
</dbReference>
<dbReference type="PANTHER" id="PTHR43133:SF60">
    <property type="entry name" value="RNA POLYMERASE SIGMA FACTOR SIGV"/>
    <property type="match status" value="1"/>
</dbReference>
<keyword evidence="3" id="KW-0731">Sigma factor</keyword>
<dbReference type="InterPro" id="IPR039425">
    <property type="entry name" value="RNA_pol_sigma-70-like"/>
</dbReference>
<dbReference type="Pfam" id="PF04542">
    <property type="entry name" value="Sigma70_r2"/>
    <property type="match status" value="1"/>
</dbReference>
<evidence type="ECO:0000313" key="8">
    <source>
        <dbReference type="Proteomes" id="UP000581688"/>
    </source>
</evidence>
<evidence type="ECO:0000313" key="7">
    <source>
        <dbReference type="EMBL" id="MBB6454883.1"/>
    </source>
</evidence>
<dbReference type="GO" id="GO:0006352">
    <property type="term" value="P:DNA-templated transcription initiation"/>
    <property type="evidence" value="ECO:0007669"/>
    <property type="project" value="InterPro"/>
</dbReference>
<name>A0A841Q999_9BACI</name>
<evidence type="ECO:0000259" key="6">
    <source>
        <dbReference type="Pfam" id="PF08281"/>
    </source>
</evidence>
<dbReference type="GO" id="GO:0003677">
    <property type="term" value="F:DNA binding"/>
    <property type="evidence" value="ECO:0007669"/>
    <property type="project" value="InterPro"/>
</dbReference>
<dbReference type="AlphaFoldDB" id="A0A841Q999"/>
<dbReference type="SUPFAM" id="SSF88946">
    <property type="entry name" value="Sigma2 domain of RNA polymerase sigma factors"/>
    <property type="match status" value="1"/>
</dbReference>
<reference evidence="7 8" key="1">
    <citation type="submission" date="2020-08" db="EMBL/GenBank/DDBJ databases">
        <title>Genomic Encyclopedia of Type Strains, Phase IV (KMG-IV): sequencing the most valuable type-strain genomes for metagenomic binning, comparative biology and taxonomic classification.</title>
        <authorList>
            <person name="Goeker M."/>
        </authorList>
    </citation>
    <scope>NUCLEOTIDE SEQUENCE [LARGE SCALE GENOMIC DNA]</scope>
    <source>
        <strain evidence="7 8">DSM 19612</strain>
    </source>
</reference>
<evidence type="ECO:0000256" key="4">
    <source>
        <dbReference type="ARBA" id="ARBA00023163"/>
    </source>
</evidence>
<evidence type="ECO:0000256" key="2">
    <source>
        <dbReference type="ARBA" id="ARBA00023015"/>
    </source>
</evidence>
<evidence type="ECO:0000259" key="5">
    <source>
        <dbReference type="Pfam" id="PF04542"/>
    </source>
</evidence>
<comment type="caution">
    <text evidence="7">The sequence shown here is derived from an EMBL/GenBank/DDBJ whole genome shotgun (WGS) entry which is preliminary data.</text>
</comment>
<dbReference type="GO" id="GO:0016987">
    <property type="term" value="F:sigma factor activity"/>
    <property type="evidence" value="ECO:0007669"/>
    <property type="project" value="UniProtKB-KW"/>
</dbReference>
<dbReference type="InterPro" id="IPR014284">
    <property type="entry name" value="RNA_pol_sigma-70_dom"/>
</dbReference>
<dbReference type="RefSeq" id="WP_246200045.1">
    <property type="nucleotide sequence ID" value="NZ_CADDWK010000013.1"/>
</dbReference>
<sequence length="191" mass="22342">MKVGGGMMDPLDSLGEENIKQWPKEAAIEYVIDHYGEIVKRIIFTYLKNHAQTDDIFQEFLITVYQKLDTFKGEAKLKSWLCRIAINKCKDYLRSPLHRLILLKDQIQVSNSEKSAEQISIEEENRQHIVNAIFQLPIKYREIFVLRYYQSLSIQEISEWLEMNESTVKTRLARGKKKLETRLGGEGFADI</sequence>
<dbReference type="CDD" id="cd06171">
    <property type="entry name" value="Sigma70_r4"/>
    <property type="match status" value="1"/>
</dbReference>
<keyword evidence="8" id="KW-1185">Reference proteome</keyword>
<feature type="domain" description="RNA polymerase sigma-70 region 2" evidence="5">
    <location>
        <begin position="32"/>
        <end position="95"/>
    </location>
</feature>
<dbReference type="SUPFAM" id="SSF88659">
    <property type="entry name" value="Sigma3 and sigma4 domains of RNA polymerase sigma factors"/>
    <property type="match status" value="1"/>
</dbReference>
<dbReference type="Gene3D" id="1.10.10.10">
    <property type="entry name" value="Winged helix-like DNA-binding domain superfamily/Winged helix DNA-binding domain"/>
    <property type="match status" value="1"/>
</dbReference>
<evidence type="ECO:0000256" key="1">
    <source>
        <dbReference type="ARBA" id="ARBA00010641"/>
    </source>
</evidence>
<dbReference type="InterPro" id="IPR013249">
    <property type="entry name" value="RNA_pol_sigma70_r4_t2"/>
</dbReference>
<keyword evidence="4" id="KW-0804">Transcription</keyword>
<dbReference type="Proteomes" id="UP000581688">
    <property type="component" value="Unassembled WGS sequence"/>
</dbReference>
<feature type="domain" description="RNA polymerase sigma factor 70 region 4 type 2" evidence="6">
    <location>
        <begin position="129"/>
        <end position="179"/>
    </location>
</feature>
<dbReference type="InterPro" id="IPR007627">
    <property type="entry name" value="RNA_pol_sigma70_r2"/>
</dbReference>
<dbReference type="InterPro" id="IPR013324">
    <property type="entry name" value="RNA_pol_sigma_r3/r4-like"/>
</dbReference>
<gene>
    <name evidence="7" type="ORF">HNQ94_003372</name>
</gene>
<dbReference type="EMBL" id="JACHGH010000013">
    <property type="protein sequence ID" value="MBB6454883.1"/>
    <property type="molecule type" value="Genomic_DNA"/>
</dbReference>
<comment type="similarity">
    <text evidence="1">Belongs to the sigma-70 factor family. ECF subfamily.</text>
</comment>